<feature type="transmembrane region" description="Helical" evidence="16">
    <location>
        <begin position="71"/>
        <end position="90"/>
    </location>
</feature>
<dbReference type="InterPro" id="IPR000014">
    <property type="entry name" value="PAS"/>
</dbReference>
<dbReference type="InterPro" id="IPR036097">
    <property type="entry name" value="HisK_dim/P_sf"/>
</dbReference>
<dbReference type="InterPro" id="IPR035965">
    <property type="entry name" value="PAS-like_dom_sf"/>
</dbReference>
<dbReference type="EMBL" id="BAAAMY010000014">
    <property type="protein sequence ID" value="GAA1929873.1"/>
    <property type="molecule type" value="Genomic_DNA"/>
</dbReference>
<dbReference type="InterPro" id="IPR005467">
    <property type="entry name" value="His_kinase_dom"/>
</dbReference>
<dbReference type="SUPFAM" id="SSF55785">
    <property type="entry name" value="PYP-like sensor domain (PAS domain)"/>
    <property type="match status" value="3"/>
</dbReference>
<proteinExistence type="predicted"/>
<dbReference type="CDD" id="cd00082">
    <property type="entry name" value="HisKA"/>
    <property type="match status" value="1"/>
</dbReference>
<dbReference type="InterPro" id="IPR007895">
    <property type="entry name" value="MASE1"/>
</dbReference>
<keyword evidence="13 16" id="KW-0472">Membrane</keyword>
<keyword evidence="8" id="KW-0547">Nucleotide-binding</keyword>
<dbReference type="InterPro" id="IPR003661">
    <property type="entry name" value="HisK_dim/P_dom"/>
</dbReference>
<organism evidence="20 21">
    <name type="scientific">Nocardioides lentus</name>
    <dbReference type="NCBI Taxonomy" id="338077"/>
    <lineage>
        <taxon>Bacteria</taxon>
        <taxon>Bacillati</taxon>
        <taxon>Actinomycetota</taxon>
        <taxon>Actinomycetes</taxon>
        <taxon>Propionibacteriales</taxon>
        <taxon>Nocardioidaceae</taxon>
        <taxon>Nocardioides</taxon>
    </lineage>
</organism>
<feature type="transmembrane region" description="Helical" evidence="16">
    <location>
        <begin position="266"/>
        <end position="291"/>
    </location>
</feature>
<dbReference type="Pfam" id="PF00512">
    <property type="entry name" value="HisKA"/>
    <property type="match status" value="1"/>
</dbReference>
<keyword evidence="12" id="KW-0902">Two-component regulatory system</keyword>
<feature type="chain" id="PRO_5047162773" description="Sensor-like histidine kinase SenX3" evidence="17">
    <location>
        <begin position="20"/>
        <end position="974"/>
    </location>
</feature>
<dbReference type="Gene3D" id="3.30.450.20">
    <property type="entry name" value="PAS domain"/>
    <property type="match status" value="3"/>
</dbReference>
<evidence type="ECO:0000256" key="1">
    <source>
        <dbReference type="ARBA" id="ARBA00000085"/>
    </source>
</evidence>
<sequence length="974" mass="102671">MPGALLLILATSWSAVALAPPGSPTAAWWPAAGIAIALTALAPRRVAVAVPVLTWVLVAVGAWLGGRSGDIAIAFGFANAAEAAVAGLLLRRAADRARGRHDDPTDGTDDTAPLARLEELWWLGLTAVIGAALGAGIVSLTLTLGGYGDGLQALRNVVVSHAAGTLVAVPAAVAVSRRRGPARGSQRALLETAAQVVLLGATMVVTLFVGPGGGLLALAPVPLLVWAALRLGTRTVIWEVVALAVTITVAARIGSGPFTGTADDPARAYLLGALVQSYVICAVLTALPLAVTMDQRRGLLQRLLTSERVLRRGFAESVVGLLELADDGDDLRIVDVNDVAVGMLADRRDGVLGRRLAEVFDLPAAEVRRTVAGGEPWRGEVSIAGRPGTRVGVAVSAGSLSRPGDHVSAQLVDLTPAHEATQLADRERELSRAVAESAACLILLVDMEGVLVAANPAAEAMLGWTEDELVGRFVWELLPADRQGAFRRAVADLPAHQLPPSSEADLLCRDGGRRRLLWSTDFARDPDGTPTMLVMTGIDVTDERRQRLLVSQLLEAAMTTAIIGADQDGRISFFNTGASRLLGRPAAEAVGTPFVDVLDPGERSRRFGEPVAGETPQEAFFRLTLDIEPGRPPVPEDLTWRHADGSTRTVSTTLSAVSDPDLGVGILCIGRDVTEQRQTQELLMAALEKERTAVERLQALDHAKNDFVSTVSHELRTPVTSIVGYAEMLRDGTVDEPRPDQAPFLAAIARNADRLIGLADDLLTLSGLESGTAELGRERVDLGGLLERGRDNLEPLMRGRDLTTSYRLPDGPVLVHGDPDHLDRVLVNLVSNAVKFTDDGGRVEVSLHAEDGEAVLTVRDTGIGIPEGEQARLFTKFFRSSTAQERAIQGTGLGLSIVHSIVAAHGGRILVRSAHLAGTTVAVRLPLQEAPSRPGQEGADAPASAVHAEAGERPGERALPAPPTTGRTADLRRG</sequence>
<dbReference type="Pfam" id="PF05231">
    <property type="entry name" value="MASE1"/>
    <property type="match status" value="1"/>
</dbReference>
<evidence type="ECO:0000256" key="16">
    <source>
        <dbReference type="SAM" id="Phobius"/>
    </source>
</evidence>
<dbReference type="CDD" id="cd00130">
    <property type="entry name" value="PAS"/>
    <property type="match status" value="3"/>
</dbReference>
<dbReference type="CDD" id="cd00075">
    <property type="entry name" value="HATPase"/>
    <property type="match status" value="1"/>
</dbReference>
<keyword evidence="5" id="KW-0597">Phosphoprotein</keyword>
<protein>
    <recommendedName>
        <fullName evidence="14">Sensor-like histidine kinase SenX3</fullName>
        <ecNumber evidence="3">2.7.13.3</ecNumber>
    </recommendedName>
</protein>
<dbReference type="InterPro" id="IPR001610">
    <property type="entry name" value="PAC"/>
</dbReference>
<name>A0ABP5B3V5_9ACTN</name>
<dbReference type="PROSITE" id="PS50109">
    <property type="entry name" value="HIS_KIN"/>
    <property type="match status" value="1"/>
</dbReference>
<dbReference type="Pfam" id="PF00989">
    <property type="entry name" value="PAS"/>
    <property type="match status" value="1"/>
</dbReference>
<reference evidence="21" key="1">
    <citation type="journal article" date="2019" name="Int. J. Syst. Evol. Microbiol.">
        <title>The Global Catalogue of Microorganisms (GCM) 10K type strain sequencing project: providing services to taxonomists for standard genome sequencing and annotation.</title>
        <authorList>
            <consortium name="The Broad Institute Genomics Platform"/>
            <consortium name="The Broad Institute Genome Sequencing Center for Infectious Disease"/>
            <person name="Wu L."/>
            <person name="Ma J."/>
        </authorList>
    </citation>
    <scope>NUCLEOTIDE SEQUENCE [LARGE SCALE GENOMIC DNA]</scope>
    <source>
        <strain evidence="21">JCM 14046</strain>
    </source>
</reference>
<keyword evidence="10" id="KW-0067">ATP-binding</keyword>
<keyword evidence="7 16" id="KW-0812">Transmembrane</keyword>
<feature type="transmembrane region" description="Helical" evidence="16">
    <location>
        <begin position="236"/>
        <end position="254"/>
    </location>
</feature>
<dbReference type="InterPro" id="IPR036890">
    <property type="entry name" value="HATPase_C_sf"/>
</dbReference>
<evidence type="ECO:0000256" key="2">
    <source>
        <dbReference type="ARBA" id="ARBA00004651"/>
    </source>
</evidence>
<evidence type="ECO:0000256" key="15">
    <source>
        <dbReference type="SAM" id="MobiDB-lite"/>
    </source>
</evidence>
<feature type="transmembrane region" description="Helical" evidence="16">
    <location>
        <begin position="27"/>
        <end position="43"/>
    </location>
</feature>
<dbReference type="InterPro" id="IPR003594">
    <property type="entry name" value="HATPase_dom"/>
</dbReference>
<feature type="signal peptide" evidence="17">
    <location>
        <begin position="1"/>
        <end position="19"/>
    </location>
</feature>
<evidence type="ECO:0000256" key="13">
    <source>
        <dbReference type="ARBA" id="ARBA00023136"/>
    </source>
</evidence>
<evidence type="ECO:0000256" key="7">
    <source>
        <dbReference type="ARBA" id="ARBA00022692"/>
    </source>
</evidence>
<comment type="catalytic activity">
    <reaction evidence="1">
        <text>ATP + protein L-histidine = ADP + protein N-phospho-L-histidine.</text>
        <dbReference type="EC" id="2.7.13.3"/>
    </reaction>
</comment>
<evidence type="ECO:0000256" key="8">
    <source>
        <dbReference type="ARBA" id="ARBA00022741"/>
    </source>
</evidence>
<feature type="transmembrane region" description="Helical" evidence="16">
    <location>
        <begin position="157"/>
        <end position="176"/>
    </location>
</feature>
<evidence type="ECO:0000259" key="19">
    <source>
        <dbReference type="PROSITE" id="PS50112"/>
    </source>
</evidence>
<dbReference type="InterPro" id="IPR013767">
    <property type="entry name" value="PAS_fold"/>
</dbReference>
<feature type="domain" description="PAS" evidence="19">
    <location>
        <begin position="546"/>
        <end position="604"/>
    </location>
</feature>
<evidence type="ECO:0000256" key="17">
    <source>
        <dbReference type="SAM" id="SignalP"/>
    </source>
</evidence>
<dbReference type="SUPFAM" id="SSF55874">
    <property type="entry name" value="ATPase domain of HSP90 chaperone/DNA topoisomerase II/histidine kinase"/>
    <property type="match status" value="1"/>
</dbReference>
<evidence type="ECO:0000256" key="4">
    <source>
        <dbReference type="ARBA" id="ARBA00022475"/>
    </source>
</evidence>
<dbReference type="Pfam" id="PF02518">
    <property type="entry name" value="HATPase_c"/>
    <property type="match status" value="1"/>
</dbReference>
<evidence type="ECO:0000313" key="21">
    <source>
        <dbReference type="Proteomes" id="UP001501612"/>
    </source>
</evidence>
<dbReference type="SMART" id="SM00387">
    <property type="entry name" value="HATPase_c"/>
    <property type="match status" value="1"/>
</dbReference>
<evidence type="ECO:0000256" key="10">
    <source>
        <dbReference type="ARBA" id="ARBA00022840"/>
    </source>
</evidence>
<dbReference type="NCBIfam" id="TIGR00229">
    <property type="entry name" value="sensory_box"/>
    <property type="match status" value="2"/>
</dbReference>
<evidence type="ECO:0000256" key="12">
    <source>
        <dbReference type="ARBA" id="ARBA00023012"/>
    </source>
</evidence>
<evidence type="ECO:0000256" key="9">
    <source>
        <dbReference type="ARBA" id="ARBA00022777"/>
    </source>
</evidence>
<dbReference type="InterPro" id="IPR050351">
    <property type="entry name" value="BphY/WalK/GraS-like"/>
</dbReference>
<dbReference type="Gene3D" id="3.30.565.10">
    <property type="entry name" value="Histidine kinase-like ATPase, C-terminal domain"/>
    <property type="match status" value="1"/>
</dbReference>
<keyword evidence="4" id="KW-1003">Cell membrane</keyword>
<evidence type="ECO:0000256" key="5">
    <source>
        <dbReference type="ARBA" id="ARBA00022553"/>
    </source>
</evidence>
<dbReference type="SUPFAM" id="SSF47384">
    <property type="entry name" value="Homodimeric domain of signal transducing histidine kinase"/>
    <property type="match status" value="1"/>
</dbReference>
<accession>A0ABP5B3V5</accession>
<dbReference type="PANTHER" id="PTHR42878">
    <property type="entry name" value="TWO-COMPONENT HISTIDINE KINASE"/>
    <property type="match status" value="1"/>
</dbReference>
<dbReference type="EC" id="2.7.13.3" evidence="3"/>
<evidence type="ECO:0000256" key="3">
    <source>
        <dbReference type="ARBA" id="ARBA00012438"/>
    </source>
</evidence>
<keyword evidence="9" id="KW-0418">Kinase</keyword>
<feature type="domain" description="PAS" evidence="19">
    <location>
        <begin position="427"/>
        <end position="497"/>
    </location>
</feature>
<feature type="transmembrane region" description="Helical" evidence="16">
    <location>
        <begin position="48"/>
        <end position="65"/>
    </location>
</feature>
<dbReference type="PANTHER" id="PTHR42878:SF7">
    <property type="entry name" value="SENSOR HISTIDINE KINASE GLRK"/>
    <property type="match status" value="1"/>
</dbReference>
<dbReference type="SMART" id="SM00091">
    <property type="entry name" value="PAS"/>
    <property type="match status" value="3"/>
</dbReference>
<dbReference type="Pfam" id="PF08448">
    <property type="entry name" value="PAS_4"/>
    <property type="match status" value="1"/>
</dbReference>
<dbReference type="Pfam" id="PF13426">
    <property type="entry name" value="PAS_9"/>
    <property type="match status" value="1"/>
</dbReference>
<dbReference type="InterPro" id="IPR013656">
    <property type="entry name" value="PAS_4"/>
</dbReference>
<keyword evidence="17" id="KW-0732">Signal</keyword>
<keyword evidence="11 16" id="KW-1133">Transmembrane helix</keyword>
<dbReference type="SMART" id="SM00086">
    <property type="entry name" value="PAC"/>
    <property type="match status" value="2"/>
</dbReference>
<feature type="transmembrane region" description="Helical" evidence="16">
    <location>
        <begin position="120"/>
        <end position="145"/>
    </location>
</feature>
<evidence type="ECO:0000256" key="6">
    <source>
        <dbReference type="ARBA" id="ARBA00022679"/>
    </source>
</evidence>
<comment type="caution">
    <text evidence="20">The sequence shown here is derived from an EMBL/GenBank/DDBJ whole genome shotgun (WGS) entry which is preliminary data.</text>
</comment>
<evidence type="ECO:0000313" key="20">
    <source>
        <dbReference type="EMBL" id="GAA1929873.1"/>
    </source>
</evidence>
<dbReference type="SMART" id="SM00388">
    <property type="entry name" value="HisKA"/>
    <property type="match status" value="1"/>
</dbReference>
<dbReference type="Proteomes" id="UP001501612">
    <property type="component" value="Unassembled WGS sequence"/>
</dbReference>
<evidence type="ECO:0000259" key="18">
    <source>
        <dbReference type="PROSITE" id="PS50109"/>
    </source>
</evidence>
<keyword evidence="6" id="KW-0808">Transferase</keyword>
<evidence type="ECO:0000256" key="11">
    <source>
        <dbReference type="ARBA" id="ARBA00022989"/>
    </source>
</evidence>
<dbReference type="Gene3D" id="1.10.287.130">
    <property type="match status" value="1"/>
</dbReference>
<comment type="subcellular location">
    <subcellularLocation>
        <location evidence="2">Cell membrane</location>
        <topology evidence="2">Multi-pass membrane protein</topology>
    </subcellularLocation>
</comment>
<feature type="domain" description="Histidine kinase" evidence="18">
    <location>
        <begin position="710"/>
        <end position="929"/>
    </location>
</feature>
<evidence type="ECO:0000256" key="14">
    <source>
        <dbReference type="ARBA" id="ARBA00039401"/>
    </source>
</evidence>
<gene>
    <name evidence="20" type="ORF">GCM10009737_34660</name>
</gene>
<dbReference type="InterPro" id="IPR004358">
    <property type="entry name" value="Sig_transdc_His_kin-like_C"/>
</dbReference>
<keyword evidence="21" id="KW-1185">Reference proteome</keyword>
<dbReference type="PROSITE" id="PS50112">
    <property type="entry name" value="PAS"/>
    <property type="match status" value="2"/>
</dbReference>
<feature type="region of interest" description="Disordered" evidence="15">
    <location>
        <begin position="929"/>
        <end position="974"/>
    </location>
</feature>
<dbReference type="PRINTS" id="PR00344">
    <property type="entry name" value="BCTRLSENSOR"/>
</dbReference>